<comment type="caution">
    <text evidence="3">The sequence shown here is derived from an EMBL/GenBank/DDBJ whole genome shotgun (WGS) entry which is preliminary data.</text>
</comment>
<dbReference type="InterPro" id="IPR003675">
    <property type="entry name" value="Rce1/LyrA-like_dom"/>
</dbReference>
<dbReference type="EMBL" id="RDFA01000005">
    <property type="protein sequence ID" value="RXK47870.1"/>
    <property type="molecule type" value="Genomic_DNA"/>
</dbReference>
<reference evidence="3 4" key="1">
    <citation type="submission" date="2019-01" db="EMBL/GenBank/DDBJ databases">
        <title>Halorientalis sp. F13-25 a new haloarchaeum isolated from hypersaline water.</title>
        <authorList>
            <person name="Ana D.-V."/>
            <person name="Cristina S.-P."/>
            <person name="Antonio V."/>
        </authorList>
    </citation>
    <scope>NUCLEOTIDE SEQUENCE [LARGE SCALE GENOMIC DNA]</scope>
    <source>
        <strain evidence="3 4">F13-25</strain>
    </source>
</reference>
<protein>
    <submittedName>
        <fullName evidence="3">CPBP family intramembrane metalloprotease</fullName>
    </submittedName>
</protein>
<gene>
    <name evidence="3" type="ORF">EAF64_14595</name>
</gene>
<keyword evidence="3" id="KW-0378">Hydrolase</keyword>
<dbReference type="PANTHER" id="PTHR35797:SF1">
    <property type="entry name" value="PROTEASE"/>
    <property type="match status" value="1"/>
</dbReference>
<keyword evidence="1" id="KW-0812">Transmembrane</keyword>
<dbReference type="GO" id="GO:0008237">
    <property type="term" value="F:metallopeptidase activity"/>
    <property type="evidence" value="ECO:0007669"/>
    <property type="project" value="UniProtKB-KW"/>
</dbReference>
<evidence type="ECO:0000256" key="1">
    <source>
        <dbReference type="SAM" id="Phobius"/>
    </source>
</evidence>
<evidence type="ECO:0000259" key="2">
    <source>
        <dbReference type="Pfam" id="PF02517"/>
    </source>
</evidence>
<proteinExistence type="predicted"/>
<keyword evidence="3" id="KW-0645">Protease</keyword>
<dbReference type="InterPro" id="IPR042150">
    <property type="entry name" value="MmRce1-like"/>
</dbReference>
<feature type="transmembrane region" description="Helical" evidence="1">
    <location>
        <begin position="173"/>
        <end position="196"/>
    </location>
</feature>
<accession>A0A498KZ95</accession>
<keyword evidence="1" id="KW-1133">Transmembrane helix</keyword>
<keyword evidence="3" id="KW-0482">Metalloprotease</keyword>
<sequence length="302" mass="32410">MPLLYSRMATTTAMPVGPDVPLDDSQALHQSVAFFALTLGVSWALWLPLAFQDTLGLVIPDELGILPIVIGGFGPAIAAVIMTWRGEGTVRALLKSVFDWRQHPKWYLVSLFLTPAMIPVGSALYAASGGVLDLSVLVQRLPMYPVQFVFVLFLGGGQEELGWRGFALPRLQAAYGGTVASLVIGVIWAVWHLPVFAIPASSQYGQGFLPYAVGVLGFSVLLTWLFNGTGGSVLLAMLFHASLNASSTLYPIPVDILRSSGFPDIVMLGMALATWVVALVVLSRDGRSLDPRRDAETTTTPP</sequence>
<dbReference type="PANTHER" id="PTHR35797">
    <property type="entry name" value="PROTEASE-RELATED"/>
    <property type="match status" value="1"/>
</dbReference>
<dbReference type="GO" id="GO:0006508">
    <property type="term" value="P:proteolysis"/>
    <property type="evidence" value="ECO:0007669"/>
    <property type="project" value="UniProtKB-KW"/>
</dbReference>
<dbReference type="Proteomes" id="UP000289691">
    <property type="component" value="Unassembled WGS sequence"/>
</dbReference>
<keyword evidence="4" id="KW-1185">Reference proteome</keyword>
<feature type="domain" description="CAAX prenyl protease 2/Lysostaphin resistance protein A-like" evidence="2">
    <location>
        <begin position="145"/>
        <end position="245"/>
    </location>
</feature>
<feature type="transmembrane region" description="Helical" evidence="1">
    <location>
        <begin position="265"/>
        <end position="283"/>
    </location>
</feature>
<dbReference type="GO" id="GO:0004175">
    <property type="term" value="F:endopeptidase activity"/>
    <property type="evidence" value="ECO:0007669"/>
    <property type="project" value="UniProtKB-ARBA"/>
</dbReference>
<name>A0A498KZ95_9EURY</name>
<feature type="transmembrane region" description="Helical" evidence="1">
    <location>
        <begin position="63"/>
        <end position="85"/>
    </location>
</feature>
<evidence type="ECO:0000313" key="3">
    <source>
        <dbReference type="EMBL" id="RXK47870.1"/>
    </source>
</evidence>
<evidence type="ECO:0000313" key="4">
    <source>
        <dbReference type="Proteomes" id="UP000289691"/>
    </source>
</evidence>
<organism evidence="3 4">
    <name type="scientific">Halorientalis pallida</name>
    <dbReference type="NCBI Taxonomy" id="2479928"/>
    <lineage>
        <taxon>Archaea</taxon>
        <taxon>Methanobacteriati</taxon>
        <taxon>Methanobacteriota</taxon>
        <taxon>Stenosarchaea group</taxon>
        <taxon>Halobacteria</taxon>
        <taxon>Halobacteriales</taxon>
        <taxon>Haloarculaceae</taxon>
        <taxon>Halorientalis</taxon>
    </lineage>
</organism>
<keyword evidence="1" id="KW-0472">Membrane</keyword>
<dbReference type="Pfam" id="PF02517">
    <property type="entry name" value="Rce1-like"/>
    <property type="match status" value="1"/>
</dbReference>
<dbReference type="AlphaFoldDB" id="A0A498KZ95"/>
<feature type="transmembrane region" description="Helical" evidence="1">
    <location>
        <begin position="32"/>
        <end position="51"/>
    </location>
</feature>
<feature type="transmembrane region" description="Helical" evidence="1">
    <location>
        <begin position="208"/>
        <end position="226"/>
    </location>
</feature>
<dbReference type="GO" id="GO:0080120">
    <property type="term" value="P:CAAX-box protein maturation"/>
    <property type="evidence" value="ECO:0007669"/>
    <property type="project" value="UniProtKB-ARBA"/>
</dbReference>
<feature type="transmembrane region" description="Helical" evidence="1">
    <location>
        <begin position="106"/>
        <end position="132"/>
    </location>
</feature>